<evidence type="ECO:0000313" key="5">
    <source>
        <dbReference type="Proteomes" id="UP000243413"/>
    </source>
</evidence>
<comment type="similarity">
    <text evidence="1">Belongs to the nitroreductase family.</text>
</comment>
<evidence type="ECO:0000313" key="4">
    <source>
        <dbReference type="EMBL" id="SDR70815.1"/>
    </source>
</evidence>
<dbReference type="PANTHER" id="PTHR43673">
    <property type="entry name" value="NAD(P)H NITROREDUCTASE YDGI-RELATED"/>
    <property type="match status" value="1"/>
</dbReference>
<dbReference type="AlphaFoldDB" id="A0A1H1L9X2"/>
<dbReference type="Pfam" id="PF00881">
    <property type="entry name" value="Nitroreductase"/>
    <property type="match status" value="2"/>
</dbReference>
<dbReference type="STRING" id="472181.SAMN05216271_0117"/>
<protein>
    <submittedName>
        <fullName evidence="4">Nitroreductase</fullName>
    </submittedName>
</protein>
<evidence type="ECO:0000256" key="1">
    <source>
        <dbReference type="ARBA" id="ARBA00007118"/>
    </source>
</evidence>
<dbReference type="EMBL" id="LT629763">
    <property type="protein sequence ID" value="SDR70815.1"/>
    <property type="molecule type" value="Genomic_DNA"/>
</dbReference>
<name>A0A1H1L9X2_9GAMM</name>
<dbReference type="Proteomes" id="UP000243413">
    <property type="component" value="Chromosome I"/>
</dbReference>
<dbReference type="GO" id="GO:0016491">
    <property type="term" value="F:oxidoreductase activity"/>
    <property type="evidence" value="ECO:0007669"/>
    <property type="project" value="UniProtKB-KW"/>
</dbReference>
<dbReference type="Gene3D" id="3.40.109.10">
    <property type="entry name" value="NADH Oxidase"/>
    <property type="match status" value="1"/>
</dbReference>
<feature type="domain" description="Nitroreductase" evidence="3">
    <location>
        <begin position="155"/>
        <end position="244"/>
    </location>
</feature>
<dbReference type="InterPro" id="IPR000415">
    <property type="entry name" value="Nitroreductase-like"/>
</dbReference>
<organism evidence="4 5">
    <name type="scientific">Halopseudomonas sabulinigri</name>
    <dbReference type="NCBI Taxonomy" id="472181"/>
    <lineage>
        <taxon>Bacteria</taxon>
        <taxon>Pseudomonadati</taxon>
        <taxon>Pseudomonadota</taxon>
        <taxon>Gammaproteobacteria</taxon>
        <taxon>Pseudomonadales</taxon>
        <taxon>Pseudomonadaceae</taxon>
        <taxon>Halopseudomonas</taxon>
    </lineage>
</organism>
<accession>A0A1H1L9X2</accession>
<feature type="domain" description="Nitroreductase" evidence="3">
    <location>
        <begin position="101"/>
        <end position="152"/>
    </location>
</feature>
<sequence length="274" mass="29853">MSLPNPRKGFGVNKFQELMKSCNIHLNSYDSDSSLSAALATATAYLEYQAKQGMDTKELTALFHKNAGKQETTSGIAGNKVISKKAIAASLPANPESFFFSRFSLRNYSATPISEELLKRIGLIASKTPSVCNRQTAKSYFYTDEESIKRILSLQDGNSGFGHHAKAIAVVTSELACFYKGAERNQGYVDGGLYAMSIVYAAHAVGLGSCMLNWSQGVRTDKKLHELTGIPESEIVITLIAFGHIPEETVIAASPRRDISETCKINQPLEEDKA</sequence>
<keyword evidence="2" id="KW-0560">Oxidoreductase</keyword>
<reference evidence="5" key="1">
    <citation type="submission" date="2016-10" db="EMBL/GenBank/DDBJ databases">
        <authorList>
            <person name="Varghese N."/>
            <person name="Submissions S."/>
        </authorList>
    </citation>
    <scope>NUCLEOTIDE SEQUENCE [LARGE SCALE GENOMIC DNA]</scope>
    <source>
        <strain evidence="5">JCM 14963</strain>
    </source>
</reference>
<dbReference type="CDD" id="cd02062">
    <property type="entry name" value="Nitro_FMN_reductase"/>
    <property type="match status" value="1"/>
</dbReference>
<dbReference type="PANTHER" id="PTHR43673:SF10">
    <property type="entry name" value="NADH DEHYDROGENASE_NAD(P)H NITROREDUCTASE XCC3605-RELATED"/>
    <property type="match status" value="1"/>
</dbReference>
<evidence type="ECO:0000259" key="3">
    <source>
        <dbReference type="Pfam" id="PF00881"/>
    </source>
</evidence>
<dbReference type="InterPro" id="IPR029479">
    <property type="entry name" value="Nitroreductase"/>
</dbReference>
<dbReference type="RefSeq" id="WP_197674512.1">
    <property type="nucleotide sequence ID" value="NZ_LT629763.1"/>
</dbReference>
<gene>
    <name evidence="4" type="ORF">SAMN05216271_0117</name>
</gene>
<dbReference type="SUPFAM" id="SSF55469">
    <property type="entry name" value="FMN-dependent nitroreductase-like"/>
    <property type="match status" value="1"/>
</dbReference>
<evidence type="ECO:0000256" key="2">
    <source>
        <dbReference type="ARBA" id="ARBA00023002"/>
    </source>
</evidence>
<proteinExistence type="inferred from homology"/>